<sequence length="266" mass="29507">MKVLYEDNHLLVVDKPAGMATMGARPGSSSVHAWAADYLKRRYHKPGNVFVGVVHRLDAMSTGVLVLARTSKAASRLGIQFGGPGKSKKASAPAAKLYLALVEGDLRRDPAWSDSGRLEDAVFKDDAAHRMRVDHGEHRRESKPARLRYCVIDSRNTVTLVAVRLLTGRKHQIRLQFADRGHPILGDRKYGARSEFAPGVALHSWQLLITHPTQAVPVRLLSPVPADWQRSFGALPPESTIQSRVRHELDWSPPDDELPDRSTVDD</sequence>
<dbReference type="EMBL" id="VWOX01000001">
    <property type="protein sequence ID" value="KAA5547236.1"/>
    <property type="molecule type" value="Genomic_DNA"/>
</dbReference>
<comment type="similarity">
    <text evidence="1">Belongs to the pseudouridine synthase RluA family.</text>
</comment>
<evidence type="ECO:0000256" key="2">
    <source>
        <dbReference type="SAM" id="MobiDB-lite"/>
    </source>
</evidence>
<dbReference type="AlphaFoldDB" id="A0A5M6DLF7"/>
<reference evidence="4 5" key="1">
    <citation type="submission" date="2019-08" db="EMBL/GenBank/DDBJ databases">
        <authorList>
            <person name="Dhanesh K."/>
            <person name="Kumar G."/>
            <person name="Sasikala C."/>
            <person name="Venkata Ramana C."/>
        </authorList>
    </citation>
    <scope>NUCLEOTIDE SEQUENCE [LARGE SCALE GENOMIC DNA]</scope>
    <source>
        <strain evidence="4 5">JC645</strain>
    </source>
</reference>
<dbReference type="PANTHER" id="PTHR21600:SF44">
    <property type="entry name" value="RIBOSOMAL LARGE SUBUNIT PSEUDOURIDINE SYNTHASE D"/>
    <property type="match status" value="1"/>
</dbReference>
<dbReference type="RefSeq" id="WP_150074387.1">
    <property type="nucleotide sequence ID" value="NZ_VWOX01000001.1"/>
</dbReference>
<dbReference type="GO" id="GO:0000455">
    <property type="term" value="P:enzyme-directed rRNA pseudouridine synthesis"/>
    <property type="evidence" value="ECO:0007669"/>
    <property type="project" value="TreeGrafter"/>
</dbReference>
<dbReference type="GO" id="GO:0009982">
    <property type="term" value="F:pseudouridine synthase activity"/>
    <property type="evidence" value="ECO:0007669"/>
    <property type="project" value="InterPro"/>
</dbReference>
<dbReference type="GO" id="GO:0003723">
    <property type="term" value="F:RNA binding"/>
    <property type="evidence" value="ECO:0007669"/>
    <property type="project" value="InterPro"/>
</dbReference>
<dbReference type="GO" id="GO:0140098">
    <property type="term" value="F:catalytic activity, acting on RNA"/>
    <property type="evidence" value="ECO:0007669"/>
    <property type="project" value="UniProtKB-ARBA"/>
</dbReference>
<dbReference type="InterPro" id="IPR006145">
    <property type="entry name" value="PsdUridine_synth_RsuA/RluA"/>
</dbReference>
<evidence type="ECO:0000313" key="4">
    <source>
        <dbReference type="EMBL" id="KAA5547236.1"/>
    </source>
</evidence>
<organism evidence="4 5">
    <name type="scientific">Roseiconus nitratireducens</name>
    <dbReference type="NCBI Taxonomy" id="2605748"/>
    <lineage>
        <taxon>Bacteria</taxon>
        <taxon>Pseudomonadati</taxon>
        <taxon>Planctomycetota</taxon>
        <taxon>Planctomycetia</taxon>
        <taxon>Pirellulales</taxon>
        <taxon>Pirellulaceae</taxon>
        <taxon>Roseiconus</taxon>
    </lineage>
</organism>
<dbReference type="Gene3D" id="3.30.2350.10">
    <property type="entry name" value="Pseudouridine synthase"/>
    <property type="match status" value="1"/>
</dbReference>
<proteinExistence type="inferred from homology"/>
<dbReference type="InterPro" id="IPR020103">
    <property type="entry name" value="PsdUridine_synth_cat_dom_sf"/>
</dbReference>
<dbReference type="InterPro" id="IPR050188">
    <property type="entry name" value="RluA_PseudoU_synthase"/>
</dbReference>
<evidence type="ECO:0000313" key="5">
    <source>
        <dbReference type="Proteomes" id="UP000324479"/>
    </source>
</evidence>
<feature type="region of interest" description="Disordered" evidence="2">
    <location>
        <begin position="239"/>
        <end position="266"/>
    </location>
</feature>
<dbReference type="CDD" id="cd02869">
    <property type="entry name" value="PseudoU_synth_RluA_like"/>
    <property type="match status" value="1"/>
</dbReference>
<dbReference type="Pfam" id="PF00849">
    <property type="entry name" value="PseudoU_synth_2"/>
    <property type="match status" value="1"/>
</dbReference>
<evidence type="ECO:0000259" key="3">
    <source>
        <dbReference type="Pfam" id="PF00849"/>
    </source>
</evidence>
<name>A0A5M6DLF7_9BACT</name>
<comment type="caution">
    <text evidence="4">The sequence shown here is derived from an EMBL/GenBank/DDBJ whole genome shotgun (WGS) entry which is preliminary data.</text>
</comment>
<dbReference type="SUPFAM" id="SSF55120">
    <property type="entry name" value="Pseudouridine synthase"/>
    <property type="match status" value="1"/>
</dbReference>
<feature type="domain" description="Pseudouridine synthase RsuA/RluA-like" evidence="3">
    <location>
        <begin position="9"/>
        <end position="178"/>
    </location>
</feature>
<accession>A0A5M6DLF7</accession>
<evidence type="ECO:0000256" key="1">
    <source>
        <dbReference type="ARBA" id="ARBA00010876"/>
    </source>
</evidence>
<dbReference type="Proteomes" id="UP000324479">
    <property type="component" value="Unassembled WGS sequence"/>
</dbReference>
<protein>
    <submittedName>
        <fullName evidence="4">RluA family pseudouridine synthase</fullName>
    </submittedName>
</protein>
<dbReference type="PANTHER" id="PTHR21600">
    <property type="entry name" value="MITOCHONDRIAL RNA PSEUDOURIDINE SYNTHASE"/>
    <property type="match status" value="1"/>
</dbReference>
<gene>
    <name evidence="4" type="ORF">FYK55_02220</name>
</gene>
<keyword evidence="5" id="KW-1185">Reference proteome</keyword>